<feature type="domain" description="DUF4789" evidence="2">
    <location>
        <begin position="232"/>
        <end position="284"/>
    </location>
</feature>
<reference evidence="3" key="1">
    <citation type="journal article" date="2016" name="PLoS Negl. Trop. Dis.">
        <title>A Deep Insight into the Sialome of Rhodnius neglectus, a Vector of Chagas Disease.</title>
        <authorList>
            <person name="Santiago P.B."/>
            <person name="Assumpcao T.C."/>
            <person name="Araujo C.N."/>
            <person name="Bastos I.M."/>
            <person name="Neves D."/>
            <person name="Silva I.G."/>
            <person name="Charneau S."/>
            <person name="Queiroz R.M."/>
            <person name="Raiol T."/>
            <person name="Oliveira J.V."/>
            <person name="Sousa M.V."/>
            <person name="Calvo E."/>
            <person name="Ribeiro J.M."/>
            <person name="Santana J.M."/>
        </authorList>
    </citation>
    <scope>NUCLEOTIDE SEQUENCE</scope>
    <source>
        <tissue evidence="3">Salivary glands</tissue>
    </source>
</reference>
<dbReference type="PANTHER" id="PTHR21177:SF7">
    <property type="entry name" value="GH11627P"/>
    <property type="match status" value="1"/>
</dbReference>
<evidence type="ECO:0000313" key="3">
    <source>
        <dbReference type="EMBL" id="JAI53912.1"/>
    </source>
</evidence>
<sequence>PLWSDPRQNPCAQEPGGWELIFWPEDGKCYRLFRQGPCPQSMELVPGHGPGAPPQCRCPPGTAQSPRDAICYRLFEQGPCRNSEYFAPVLREAKNGHADTSRWGACLKVEECGAGKAWWGRDEQCYPTGTKGPCPQGLLLVSHHGLGLCHCDNNTLSAQYSAETRTCHEHYTRGPCAKGQLFLPTSDGPICACTHELPNYNPLDGRCYPLGTTGPCMPGHKFVAKNKTGGGEEGTCICREGYYLWEDGACYPPFTRGPCPPGNIFQLSFNEDDRKLECSPLPCPVGHLYFPGGKGCHKVGTQGPCPKGQGVIPSTEEPLSYLGVCACLTYTNDNRSVFKVARGVRPTEKGKCPESRQLEEVEEEEKGCKGRWTVLWEDGTCQKLYTRGPCPVGQWIVPDRSRGRSRKARGKWASGKCEQRPAITTRQTTAEPPFYRERRI</sequence>
<evidence type="ECO:0000256" key="1">
    <source>
        <dbReference type="SAM" id="MobiDB-lite"/>
    </source>
</evidence>
<dbReference type="Pfam" id="PF16033">
    <property type="entry name" value="DUF4789"/>
    <property type="match status" value="2"/>
</dbReference>
<feature type="domain" description="DUF4789" evidence="2">
    <location>
        <begin position="38"/>
        <end position="134"/>
    </location>
</feature>
<dbReference type="PANTHER" id="PTHR21177">
    <property type="entry name" value="IP06524P-RELATED"/>
    <property type="match status" value="1"/>
</dbReference>
<proteinExistence type="evidence at transcript level"/>
<dbReference type="AlphaFoldDB" id="A0A0N7Z8Q6"/>
<dbReference type="EMBL" id="GDKW01002683">
    <property type="protein sequence ID" value="JAI53912.1"/>
    <property type="molecule type" value="mRNA"/>
</dbReference>
<organism evidence="3">
    <name type="scientific">Rhodnius neglectus</name>
    <dbReference type="NCBI Taxonomy" id="72488"/>
    <lineage>
        <taxon>Eukaryota</taxon>
        <taxon>Metazoa</taxon>
        <taxon>Ecdysozoa</taxon>
        <taxon>Arthropoda</taxon>
        <taxon>Hexapoda</taxon>
        <taxon>Insecta</taxon>
        <taxon>Pterygota</taxon>
        <taxon>Neoptera</taxon>
        <taxon>Paraneoptera</taxon>
        <taxon>Hemiptera</taxon>
        <taxon>Heteroptera</taxon>
        <taxon>Panheteroptera</taxon>
        <taxon>Cimicomorpha</taxon>
        <taxon>Reduviidae</taxon>
        <taxon>Triatominae</taxon>
        <taxon>Rhodnius</taxon>
    </lineage>
</organism>
<protein>
    <recommendedName>
        <fullName evidence="2">DUF4789 domain-containing protein</fullName>
    </recommendedName>
</protein>
<accession>A0A0N7Z8Q6</accession>
<dbReference type="InterPro" id="IPR031993">
    <property type="entry name" value="DUF4789"/>
</dbReference>
<name>A0A0N7Z8Q6_9HEMI</name>
<evidence type="ECO:0000259" key="2">
    <source>
        <dbReference type="Pfam" id="PF16033"/>
    </source>
</evidence>
<feature type="region of interest" description="Disordered" evidence="1">
    <location>
        <begin position="418"/>
        <end position="440"/>
    </location>
</feature>
<feature type="non-terminal residue" evidence="3">
    <location>
        <position position="1"/>
    </location>
</feature>